<organism evidence="2 3">
    <name type="scientific">Deinococcus sedimenti</name>
    <dbReference type="NCBI Taxonomy" id="1867090"/>
    <lineage>
        <taxon>Bacteria</taxon>
        <taxon>Thermotogati</taxon>
        <taxon>Deinococcota</taxon>
        <taxon>Deinococci</taxon>
        <taxon>Deinococcales</taxon>
        <taxon>Deinococcaceae</taxon>
        <taxon>Deinococcus</taxon>
    </lineage>
</organism>
<evidence type="ECO:0000256" key="1">
    <source>
        <dbReference type="SAM" id="MobiDB-lite"/>
    </source>
</evidence>
<protein>
    <recommendedName>
        <fullName evidence="4">M-like protein</fullName>
    </recommendedName>
</protein>
<accession>A0ABQ2S0S1</accession>
<proteinExistence type="predicted"/>
<comment type="caution">
    <text evidence="2">The sequence shown here is derived from an EMBL/GenBank/DDBJ whole genome shotgun (WGS) entry which is preliminary data.</text>
</comment>
<feature type="compositionally biased region" description="Pro residues" evidence="1">
    <location>
        <begin position="11"/>
        <end position="21"/>
    </location>
</feature>
<sequence>MEAFHGASSPLDPPHTRPAPVAPTLSRMTGTGHTSDETLDQPQENHSDAESLRHIPADYDDRGVVQDSPGNPDIGVEHDEPNRQMDPDNDNTNGQ</sequence>
<dbReference type="EMBL" id="BMQN01000001">
    <property type="protein sequence ID" value="GGR85970.1"/>
    <property type="molecule type" value="Genomic_DNA"/>
</dbReference>
<keyword evidence="3" id="KW-1185">Reference proteome</keyword>
<gene>
    <name evidence="2" type="ORF">GCM10008960_11320</name>
</gene>
<feature type="region of interest" description="Disordered" evidence="1">
    <location>
        <begin position="1"/>
        <end position="95"/>
    </location>
</feature>
<evidence type="ECO:0000313" key="3">
    <source>
        <dbReference type="Proteomes" id="UP000644548"/>
    </source>
</evidence>
<reference evidence="3" key="1">
    <citation type="journal article" date="2019" name="Int. J. Syst. Evol. Microbiol.">
        <title>The Global Catalogue of Microorganisms (GCM) 10K type strain sequencing project: providing services to taxonomists for standard genome sequencing and annotation.</title>
        <authorList>
            <consortium name="The Broad Institute Genomics Platform"/>
            <consortium name="The Broad Institute Genome Sequencing Center for Infectious Disease"/>
            <person name="Wu L."/>
            <person name="Ma J."/>
        </authorList>
    </citation>
    <scope>NUCLEOTIDE SEQUENCE [LARGE SCALE GENOMIC DNA]</scope>
    <source>
        <strain evidence="3">JCM 31405</strain>
    </source>
</reference>
<evidence type="ECO:0008006" key="4">
    <source>
        <dbReference type="Google" id="ProtNLM"/>
    </source>
</evidence>
<name>A0ABQ2S0S1_9DEIO</name>
<dbReference type="Proteomes" id="UP000644548">
    <property type="component" value="Unassembled WGS sequence"/>
</dbReference>
<evidence type="ECO:0000313" key="2">
    <source>
        <dbReference type="EMBL" id="GGR85970.1"/>
    </source>
</evidence>
<feature type="compositionally biased region" description="Basic and acidic residues" evidence="1">
    <location>
        <begin position="43"/>
        <end position="64"/>
    </location>
</feature>
<feature type="compositionally biased region" description="Basic and acidic residues" evidence="1">
    <location>
        <begin position="75"/>
        <end position="86"/>
    </location>
</feature>